<reference evidence="1" key="1">
    <citation type="submission" date="2022-06" db="EMBL/GenBank/DDBJ databases">
        <title>Isolation of gut microbiota from human fecal samples.</title>
        <authorList>
            <person name="Pamer E.G."/>
            <person name="Barat B."/>
            <person name="Waligurski E."/>
            <person name="Medina S."/>
            <person name="Paddock L."/>
            <person name="Mostad J."/>
        </authorList>
    </citation>
    <scope>NUCLEOTIDE SEQUENCE</scope>
    <source>
        <strain evidence="1">DFI.5.57</strain>
    </source>
</reference>
<dbReference type="EMBL" id="JANGCN010000008">
    <property type="protein sequence ID" value="MCQ5152678.1"/>
    <property type="molecule type" value="Genomic_DNA"/>
</dbReference>
<dbReference type="Proteomes" id="UP001206236">
    <property type="component" value="Unassembled WGS sequence"/>
</dbReference>
<accession>A0AAW5KJB0</accession>
<gene>
    <name evidence="1" type="ORF">NE632_05095</name>
</gene>
<evidence type="ECO:0000313" key="2">
    <source>
        <dbReference type="Proteomes" id="UP001206236"/>
    </source>
</evidence>
<comment type="caution">
    <text evidence="1">The sequence shown here is derived from an EMBL/GenBank/DDBJ whole genome shotgun (WGS) entry which is preliminary data.</text>
</comment>
<dbReference type="RefSeq" id="WP_256321796.1">
    <property type="nucleotide sequence ID" value="NZ_JANGCN010000008.1"/>
</dbReference>
<sequence length="127" mass="14647">MNEYRYFIADDNKTGTLICSNEIKGKDMLLLVGHIIYLYNAASVDDIVDKLVTMYGFSVMKEHITALDLNTNPDTPYTYYDLIDEGGYCESDGYMYTDINRIKKLFSGEKSQKMLRTIGRFSKRTFS</sequence>
<proteinExistence type="predicted"/>
<name>A0AAW5KJB0_9FIRM</name>
<organism evidence="1 2">
    <name type="scientific">Ruminococcus bicirculans</name>
    <name type="common">ex Wegman et al. 2014</name>
    <dbReference type="NCBI Taxonomy" id="1160721"/>
    <lineage>
        <taxon>Bacteria</taxon>
        <taxon>Bacillati</taxon>
        <taxon>Bacillota</taxon>
        <taxon>Clostridia</taxon>
        <taxon>Eubacteriales</taxon>
        <taxon>Oscillospiraceae</taxon>
        <taxon>Ruminococcus</taxon>
    </lineage>
</organism>
<dbReference type="AlphaFoldDB" id="A0AAW5KJB0"/>
<protein>
    <submittedName>
        <fullName evidence="1">Uncharacterized protein</fullName>
    </submittedName>
</protein>
<evidence type="ECO:0000313" key="1">
    <source>
        <dbReference type="EMBL" id="MCQ5152678.1"/>
    </source>
</evidence>